<feature type="chain" id="PRO_5012350815" evidence="3">
    <location>
        <begin position="26"/>
        <end position="228"/>
    </location>
</feature>
<dbReference type="Proteomes" id="UP000195557">
    <property type="component" value="Unassembled WGS sequence"/>
</dbReference>
<sequence>MPRSTRARVISRAVVAVAFAVACLARPSRATASGSSRSPARVTCGSALKLVHGATKHALSSQSVAYATGSGQQSVTAVRSSDEGAYWMIEPALGGATCARGEAIGPGMTIRLRHVATRAWLHSHLHRSPLSGNNEVSCFGGDGSSDTGDHWVVELPNGGDAWERGKKVRLKHKDTGAYLSSHNMKYGRPIAGHQEVMGAASPGSNALWTSAEGVYFPTSEEQRAKDEL</sequence>
<dbReference type="InterPro" id="IPR016093">
    <property type="entry name" value="MIR_motif"/>
</dbReference>
<keyword evidence="2" id="KW-0677">Repeat</keyword>
<dbReference type="EMBL" id="KZ155778">
    <property type="protein sequence ID" value="OUS47480.1"/>
    <property type="molecule type" value="Genomic_DNA"/>
</dbReference>
<evidence type="ECO:0000256" key="3">
    <source>
        <dbReference type="SAM" id="SignalP"/>
    </source>
</evidence>
<evidence type="ECO:0000256" key="2">
    <source>
        <dbReference type="ARBA" id="ARBA00022737"/>
    </source>
</evidence>
<gene>
    <name evidence="5" type="ORF">BE221DRAFT_71958</name>
</gene>
<dbReference type="Gene3D" id="2.80.10.50">
    <property type="match status" value="1"/>
</dbReference>
<dbReference type="PROSITE" id="PS50919">
    <property type="entry name" value="MIR"/>
    <property type="match status" value="3"/>
</dbReference>
<keyword evidence="1 3" id="KW-0732">Signal</keyword>
<dbReference type="InterPro" id="IPR036300">
    <property type="entry name" value="MIR_dom_sf"/>
</dbReference>
<feature type="signal peptide" evidence="3">
    <location>
        <begin position="1"/>
        <end position="25"/>
    </location>
</feature>
<feature type="domain" description="MIR" evidence="4">
    <location>
        <begin position="39"/>
        <end position="92"/>
    </location>
</feature>
<dbReference type="PANTHER" id="PTHR46809">
    <property type="entry name" value="STROMAL CELL-DERIVED FACTOR 2-LIKE PROTEIN"/>
    <property type="match status" value="1"/>
</dbReference>
<dbReference type="PANTHER" id="PTHR46809:SF2">
    <property type="entry name" value="GH21273P"/>
    <property type="match status" value="1"/>
</dbReference>
<evidence type="ECO:0000313" key="5">
    <source>
        <dbReference type="EMBL" id="OUS47480.1"/>
    </source>
</evidence>
<dbReference type="SMART" id="SM00472">
    <property type="entry name" value="MIR"/>
    <property type="match status" value="3"/>
</dbReference>
<evidence type="ECO:0000256" key="1">
    <source>
        <dbReference type="ARBA" id="ARBA00022729"/>
    </source>
</evidence>
<protein>
    <submittedName>
        <fullName evidence="5">Putative stromal cell-derived factor 2 precu</fullName>
    </submittedName>
</protein>
<dbReference type="eggNOG" id="KOG3358">
    <property type="taxonomic scope" value="Eukaryota"/>
</dbReference>
<dbReference type="SUPFAM" id="SSF82109">
    <property type="entry name" value="MIR domain"/>
    <property type="match status" value="1"/>
</dbReference>
<feature type="domain" description="MIR" evidence="4">
    <location>
        <begin position="159"/>
        <end position="213"/>
    </location>
</feature>
<dbReference type="Pfam" id="PF02815">
    <property type="entry name" value="MIR"/>
    <property type="match status" value="1"/>
</dbReference>
<organism evidence="5">
    <name type="scientific">Ostreococcus tauri</name>
    <name type="common">Marine green alga</name>
    <dbReference type="NCBI Taxonomy" id="70448"/>
    <lineage>
        <taxon>Eukaryota</taxon>
        <taxon>Viridiplantae</taxon>
        <taxon>Chlorophyta</taxon>
        <taxon>Mamiellophyceae</taxon>
        <taxon>Mamiellales</taxon>
        <taxon>Bathycoccaceae</taxon>
        <taxon>Ostreococcus</taxon>
    </lineage>
</organism>
<dbReference type="PROSITE" id="PS51257">
    <property type="entry name" value="PROKAR_LIPOPROTEIN"/>
    <property type="match status" value="1"/>
</dbReference>
<proteinExistence type="predicted"/>
<accession>A0A1Y5ID07</accession>
<reference evidence="5" key="1">
    <citation type="submission" date="2017-04" db="EMBL/GenBank/DDBJ databases">
        <title>Population genomics of picophytoplankton unveils novel chromosome hypervariability.</title>
        <authorList>
            <consortium name="DOE Joint Genome Institute"/>
            <person name="Blanc-Mathieu R."/>
            <person name="Krasovec M."/>
            <person name="Hebrard M."/>
            <person name="Yau S."/>
            <person name="Desgranges E."/>
            <person name="Martin J."/>
            <person name="Schackwitz W."/>
            <person name="Kuo A."/>
            <person name="Salin G."/>
            <person name="Donnadieu C."/>
            <person name="Desdevises Y."/>
            <person name="Sanchez-Ferandin S."/>
            <person name="Moreau H."/>
            <person name="Rivals E."/>
            <person name="Grigoriev I.V."/>
            <person name="Grimsley N."/>
            <person name="Eyre-Walker A."/>
            <person name="Piganeau G."/>
        </authorList>
    </citation>
    <scope>NUCLEOTIDE SEQUENCE [LARGE SCALE GENOMIC DNA]</scope>
    <source>
        <strain evidence="5">RCC 1115</strain>
    </source>
</reference>
<feature type="domain" description="MIR" evidence="4">
    <location>
        <begin position="101"/>
        <end position="156"/>
    </location>
</feature>
<dbReference type="AlphaFoldDB" id="A0A1Y5ID07"/>
<dbReference type="CDD" id="cd23294">
    <property type="entry name" value="beta-trefoil_MIR_AtSDF2-like"/>
    <property type="match status" value="1"/>
</dbReference>
<name>A0A1Y5ID07_OSTTA</name>
<evidence type="ECO:0000259" key="4">
    <source>
        <dbReference type="PROSITE" id="PS50919"/>
    </source>
</evidence>